<evidence type="ECO:0000313" key="2">
    <source>
        <dbReference type="EMBL" id="AWR95297.1"/>
    </source>
</evidence>
<feature type="transmembrane region" description="Helical" evidence="1">
    <location>
        <begin position="6"/>
        <end position="23"/>
    </location>
</feature>
<evidence type="ECO:0008006" key="4">
    <source>
        <dbReference type="Google" id="ProtNLM"/>
    </source>
</evidence>
<sequence length="139" mass="15138">MKSGLIVGIIVLLIVIGSLYYLYDQGYFFSVNVVGLNIKYVGTTLSIFKNVHETAYNTSISVHGGQTFVITIEFSNNGLLPVEITYVNVSSPFTLVSTTPTLPITLSHGSSINLSFDIRAPMKSYTGPITIYINGTSEF</sequence>
<protein>
    <recommendedName>
        <fullName evidence="4">DUF4352 domain-containing protein</fullName>
    </recommendedName>
</protein>
<keyword evidence="1" id="KW-0472">Membrane</keyword>
<organism evidence="2 3">
    <name type="scientific">Acidianus brierleyi</name>
    <dbReference type="NCBI Taxonomy" id="41673"/>
    <lineage>
        <taxon>Archaea</taxon>
        <taxon>Thermoproteota</taxon>
        <taxon>Thermoprotei</taxon>
        <taxon>Sulfolobales</taxon>
        <taxon>Sulfolobaceae</taxon>
        <taxon>Acidianus</taxon>
    </lineage>
</organism>
<keyword evidence="1" id="KW-1133">Transmembrane helix</keyword>
<keyword evidence="3" id="KW-1185">Reference proteome</keyword>
<name>A0A2U9IGY3_9CREN</name>
<gene>
    <name evidence="2" type="ORF">DFR85_12530</name>
</gene>
<dbReference type="RefSeq" id="WP_110271177.1">
    <property type="nucleotide sequence ID" value="NZ_CP029289.2"/>
</dbReference>
<dbReference type="EMBL" id="CP029289">
    <property type="protein sequence ID" value="AWR95297.1"/>
    <property type="molecule type" value="Genomic_DNA"/>
</dbReference>
<reference evidence="2 3" key="1">
    <citation type="submission" date="2018-05" db="EMBL/GenBank/DDBJ databases">
        <title>Complete Genome Sequences of Extremely Thermoacidophilic, Metal-Mobilizing Type-Strain Members of the Archaeal Family Sulfolobaceae: Acidianus brierleyi DSM-1651T, Acidianus sulfidivorans DSM-18786T, Metallosphaera hakonensis DSM-7519T, and Metallosphaera prunae DSM-10039T.</title>
        <authorList>
            <person name="Counts J.A."/>
            <person name="Kelly R.M."/>
        </authorList>
    </citation>
    <scope>NUCLEOTIDE SEQUENCE [LARGE SCALE GENOMIC DNA]</scope>
    <source>
        <strain evidence="2 3">DSM 1651</strain>
    </source>
</reference>
<dbReference type="Proteomes" id="UP000248044">
    <property type="component" value="Chromosome"/>
</dbReference>
<evidence type="ECO:0000256" key="1">
    <source>
        <dbReference type="SAM" id="Phobius"/>
    </source>
</evidence>
<keyword evidence="1" id="KW-0812">Transmembrane</keyword>
<dbReference type="GeneID" id="36832996"/>
<accession>A0A2U9IGY3</accession>
<proteinExistence type="predicted"/>
<dbReference type="Gene3D" id="2.60.40.10">
    <property type="entry name" value="Immunoglobulins"/>
    <property type="match status" value="1"/>
</dbReference>
<dbReference type="OrthoDB" id="42104at2157"/>
<dbReference type="KEGG" id="abri:DFR85_12530"/>
<dbReference type="InterPro" id="IPR013783">
    <property type="entry name" value="Ig-like_fold"/>
</dbReference>
<evidence type="ECO:0000313" key="3">
    <source>
        <dbReference type="Proteomes" id="UP000248044"/>
    </source>
</evidence>
<dbReference type="AlphaFoldDB" id="A0A2U9IGY3"/>